<dbReference type="RefSeq" id="WP_275649617.1">
    <property type="nucleotide sequence ID" value="NZ_JARFVA010000003.1"/>
</dbReference>
<sequence length="423" mass="48183">MERVHDPREFIRGIQQILINNTIRIGFLFGAGTSMAAPLTDKHGEPIKDEKNRIKPLIPGVWAMTDSILDGITDNKLKNALETIKTELEENDSAFMLENIISSIDQKLKVVGKDTLCGLNKKELKELRTLFQKEIRSLVSVHNNPNIDIEKSSQLHVDFARWVNNASRKNAVEVFTTNYDYLFELGFESKKLPYFDGFVGGYKPFFDPVSVENDYLIPKWTRLWKLHGSLGWGYDDKEERIIRSREISDDGIVIYPSLLKYDDSRKQPYSSYIERLSSFIKKDDGVLFICGYSFGDEHINDTIINALAQSKSTTVIALVFDKSLNEDSTAIKVGRNSNKFMICGNKSALIGGIFGKWALKREPAKDDFEFIDQFFDRDAPLPEADKGQGDEKELPTGELKLVDFNALIEFLVDLSYPNEGRYD</sequence>
<proteinExistence type="predicted"/>
<dbReference type="EMBL" id="JARFVA010000003">
    <property type="protein sequence ID" value="MDF0707642.1"/>
    <property type="molecule type" value="Genomic_DNA"/>
</dbReference>
<gene>
    <name evidence="1" type="ORF">PY091_10480</name>
</gene>
<reference evidence="1 2" key="1">
    <citation type="submission" date="2023-03" db="EMBL/GenBank/DDBJ databases">
        <title>Muricauda XX sp. nov. and Muricauda XXX sp. nov., two novel species isolated from Okinawa Trough.</title>
        <authorList>
            <person name="Cao W."/>
            <person name="Deng X."/>
        </authorList>
    </citation>
    <scope>NUCLEOTIDE SEQUENCE [LARGE SCALE GENOMIC DNA]</scope>
    <source>
        <strain evidence="1 2">81s02</strain>
    </source>
</reference>
<dbReference type="Pfam" id="PF13289">
    <property type="entry name" value="SIR2_2"/>
    <property type="match status" value="1"/>
</dbReference>
<accession>A0ABT5XP16</accession>
<evidence type="ECO:0000313" key="2">
    <source>
        <dbReference type="Proteomes" id="UP001217083"/>
    </source>
</evidence>
<organism evidence="1 2">
    <name type="scientific">Flagellimonas okinawensis</name>
    <dbReference type="NCBI Taxonomy" id="3031324"/>
    <lineage>
        <taxon>Bacteria</taxon>
        <taxon>Pseudomonadati</taxon>
        <taxon>Bacteroidota</taxon>
        <taxon>Flavobacteriia</taxon>
        <taxon>Flavobacteriales</taxon>
        <taxon>Flavobacteriaceae</taxon>
        <taxon>Flagellimonas</taxon>
    </lineage>
</organism>
<protein>
    <submittedName>
        <fullName evidence="1">SIR2 family protein</fullName>
    </submittedName>
</protein>
<evidence type="ECO:0000313" key="1">
    <source>
        <dbReference type="EMBL" id="MDF0707642.1"/>
    </source>
</evidence>
<keyword evidence="2" id="KW-1185">Reference proteome</keyword>
<comment type="caution">
    <text evidence="1">The sequence shown here is derived from an EMBL/GenBank/DDBJ whole genome shotgun (WGS) entry which is preliminary data.</text>
</comment>
<name>A0ABT5XP16_9FLAO</name>
<dbReference type="Proteomes" id="UP001217083">
    <property type="component" value="Unassembled WGS sequence"/>
</dbReference>